<feature type="compositionally biased region" description="Low complexity" evidence="1">
    <location>
        <begin position="194"/>
        <end position="206"/>
    </location>
</feature>
<evidence type="ECO:0000313" key="3">
    <source>
        <dbReference type="Proteomes" id="UP000262177"/>
    </source>
</evidence>
<feature type="compositionally biased region" description="Low complexity" evidence="1">
    <location>
        <begin position="177"/>
        <end position="187"/>
    </location>
</feature>
<dbReference type="Pfam" id="PF20070">
    <property type="entry name" value="DUF6466"/>
    <property type="match status" value="1"/>
</dbReference>
<dbReference type="InterPro" id="IPR046314">
    <property type="entry name" value="DUF6466"/>
</dbReference>
<feature type="compositionally biased region" description="Polar residues" evidence="1">
    <location>
        <begin position="136"/>
        <end position="166"/>
    </location>
</feature>
<gene>
    <name evidence="2" type="ORF">BBJK_02498</name>
</gene>
<dbReference type="Proteomes" id="UP000262177">
    <property type="component" value="Chromosome"/>
</dbReference>
<organism evidence="2 3">
    <name type="scientific">Bifidobacterium bifidum LMG 13195</name>
    <dbReference type="NCBI Taxonomy" id="1207542"/>
    <lineage>
        <taxon>Bacteria</taxon>
        <taxon>Bacillati</taxon>
        <taxon>Actinomycetota</taxon>
        <taxon>Actinomycetes</taxon>
        <taxon>Bifidobacteriales</taxon>
        <taxon>Bifidobacteriaceae</taxon>
        <taxon>Bifidobacterium</taxon>
    </lineage>
</organism>
<dbReference type="EMBL" id="AP018131">
    <property type="protein sequence ID" value="BBA48685.1"/>
    <property type="molecule type" value="Genomic_DNA"/>
</dbReference>
<feature type="compositionally biased region" description="Basic and acidic residues" evidence="1">
    <location>
        <begin position="17"/>
        <end position="28"/>
    </location>
</feature>
<accession>A0A286TFF4</accession>
<sequence>MKSRKSTNRAMKSNTVKKREANGRAAKDRAVARTPLWSRILIGIVAMACLCAGIAAGANLIAVTAFDDATSQLNGNLKAASKDDADLSTLSALQQKADARFADAAAWSALLLPQVKDVIDTNASVSATLTERINAQLQKQQNTETSNAQTTPGSDGNAKQSGGLTQEQRKQVDDLLKSNQQSNSQNGSKGGKGKSSSNTNSTTKPW</sequence>
<evidence type="ECO:0000313" key="2">
    <source>
        <dbReference type="EMBL" id="BBA48685.1"/>
    </source>
</evidence>
<proteinExistence type="predicted"/>
<evidence type="ECO:0008006" key="4">
    <source>
        <dbReference type="Google" id="ProtNLM"/>
    </source>
</evidence>
<evidence type="ECO:0000256" key="1">
    <source>
        <dbReference type="SAM" id="MobiDB-lite"/>
    </source>
</evidence>
<feature type="compositionally biased region" description="Basic and acidic residues" evidence="1">
    <location>
        <begin position="167"/>
        <end position="176"/>
    </location>
</feature>
<feature type="region of interest" description="Disordered" evidence="1">
    <location>
        <begin position="1"/>
        <end position="28"/>
    </location>
</feature>
<reference evidence="2 3" key="1">
    <citation type="journal article" date="2017" name="Biosci. Biotechnol. Biochem.">
        <title>Identification and characterization of a sulfoglycosidase from Bifidobacterium bifidum implicated in mucin glycan utilization.</title>
        <authorList>
            <person name="Katoh T."/>
            <person name="Maeshibu T."/>
            <person name="Kikkawa K."/>
            <person name="Gotoh A."/>
            <person name="Tomabechi Y."/>
            <person name="Nakamura M."/>
            <person name="Liao W.-H."/>
            <person name="Yamaguchi M."/>
            <person name="Ashida H."/>
            <person name="Yamamoto K."/>
            <person name="Katayama T."/>
        </authorList>
    </citation>
    <scope>NUCLEOTIDE SEQUENCE [LARGE SCALE GENOMIC DNA]</scope>
    <source>
        <strain evidence="2 3">JCM 7004</strain>
    </source>
</reference>
<name>A0A286TFF4_BIFBI</name>
<protein>
    <recommendedName>
        <fullName evidence="4">Cell surface protein</fullName>
    </recommendedName>
</protein>
<dbReference type="AlphaFoldDB" id="A0A286TFF4"/>
<feature type="region of interest" description="Disordered" evidence="1">
    <location>
        <begin position="136"/>
        <end position="206"/>
    </location>
</feature>